<accession>A0A2P2PFS5</accession>
<name>A0A2P2PFS5_RHIMU</name>
<reference evidence="1" key="1">
    <citation type="submission" date="2018-02" db="EMBL/GenBank/DDBJ databases">
        <title>Rhizophora mucronata_Transcriptome.</title>
        <authorList>
            <person name="Meera S.P."/>
            <person name="Sreeshan A."/>
            <person name="Augustine A."/>
        </authorList>
    </citation>
    <scope>NUCLEOTIDE SEQUENCE</scope>
    <source>
        <tissue evidence="1">Leaf</tissue>
    </source>
</reference>
<sequence>MEFKVGKKKTIAYQTRRTLNCFRRIQT</sequence>
<evidence type="ECO:0000313" key="1">
    <source>
        <dbReference type="EMBL" id="MBX53542.1"/>
    </source>
</evidence>
<proteinExistence type="predicted"/>
<protein>
    <submittedName>
        <fullName evidence="1">Uncharacterized protein</fullName>
    </submittedName>
</protein>
<dbReference type="AlphaFoldDB" id="A0A2P2PFS5"/>
<organism evidence="1">
    <name type="scientific">Rhizophora mucronata</name>
    <name type="common">Asiatic mangrove</name>
    <dbReference type="NCBI Taxonomy" id="61149"/>
    <lineage>
        <taxon>Eukaryota</taxon>
        <taxon>Viridiplantae</taxon>
        <taxon>Streptophyta</taxon>
        <taxon>Embryophyta</taxon>
        <taxon>Tracheophyta</taxon>
        <taxon>Spermatophyta</taxon>
        <taxon>Magnoliopsida</taxon>
        <taxon>eudicotyledons</taxon>
        <taxon>Gunneridae</taxon>
        <taxon>Pentapetalae</taxon>
        <taxon>rosids</taxon>
        <taxon>fabids</taxon>
        <taxon>Malpighiales</taxon>
        <taxon>Rhizophoraceae</taxon>
        <taxon>Rhizophora</taxon>
    </lineage>
</organism>
<dbReference type="EMBL" id="GGEC01073058">
    <property type="protein sequence ID" value="MBX53542.1"/>
    <property type="molecule type" value="Transcribed_RNA"/>
</dbReference>